<dbReference type="Proteomes" id="UP000549911">
    <property type="component" value="Unassembled WGS sequence"/>
</dbReference>
<organism evidence="1 2">
    <name type="scientific">Nocardioides cavernae</name>
    <dbReference type="NCBI Taxonomy" id="1921566"/>
    <lineage>
        <taxon>Bacteria</taxon>
        <taxon>Bacillati</taxon>
        <taxon>Actinomycetota</taxon>
        <taxon>Actinomycetes</taxon>
        <taxon>Propionibacteriales</taxon>
        <taxon>Nocardioidaceae</taxon>
        <taxon>Nocardioides</taxon>
    </lineage>
</organism>
<accession>A0A7Y9H510</accession>
<gene>
    <name evidence="1" type="ORF">F4692_003160</name>
</gene>
<sequence length="178" mass="19874">MMATDAARTRRAWLLMALAPADRSYGGNDGYEDDISTFYSWNSRVPNSRAIAVGDRVVLWDKLGLLGFSTVEKITTGTGTVDRRLCPTCGSADIKYRKTKSPDWRCFDCYTEFDDADTEVVEVTTFRADYGSEWVDAPGVMTAAEVRRLALSPRSQHAMREADWQVVQDALVSKGRQA</sequence>
<evidence type="ECO:0000313" key="1">
    <source>
        <dbReference type="EMBL" id="NYE38015.1"/>
    </source>
</evidence>
<comment type="caution">
    <text evidence="1">The sequence shown here is derived from an EMBL/GenBank/DDBJ whole genome shotgun (WGS) entry which is preliminary data.</text>
</comment>
<proteinExistence type="predicted"/>
<dbReference type="AlphaFoldDB" id="A0A7Y9H510"/>
<dbReference type="RefSeq" id="WP_179620644.1">
    <property type="nucleotide sequence ID" value="NZ_JACCBW010000003.1"/>
</dbReference>
<keyword evidence="2" id="KW-1185">Reference proteome</keyword>
<dbReference type="EMBL" id="JACCBW010000003">
    <property type="protein sequence ID" value="NYE38015.1"/>
    <property type="molecule type" value="Genomic_DNA"/>
</dbReference>
<evidence type="ECO:0000313" key="2">
    <source>
        <dbReference type="Proteomes" id="UP000549911"/>
    </source>
</evidence>
<protein>
    <submittedName>
        <fullName evidence="1">Uncharacterized protein</fullName>
    </submittedName>
</protein>
<name>A0A7Y9H510_9ACTN</name>
<reference evidence="1 2" key="1">
    <citation type="submission" date="2020-07" db="EMBL/GenBank/DDBJ databases">
        <authorList>
            <person name="Partida-Martinez L."/>
            <person name="Huntemann M."/>
            <person name="Clum A."/>
            <person name="Wang J."/>
            <person name="Palaniappan K."/>
            <person name="Ritter S."/>
            <person name="Chen I.-M."/>
            <person name="Stamatis D."/>
            <person name="Reddy T."/>
            <person name="O'Malley R."/>
            <person name="Daum C."/>
            <person name="Shapiro N."/>
            <person name="Ivanova N."/>
            <person name="Kyrpides N."/>
            <person name="Woyke T."/>
        </authorList>
    </citation>
    <scope>NUCLEOTIDE SEQUENCE [LARGE SCALE GENOMIC DNA]</scope>
    <source>
        <strain evidence="1 2">AT2.17</strain>
    </source>
</reference>
<reference evidence="1 2" key="2">
    <citation type="submission" date="2020-08" db="EMBL/GenBank/DDBJ databases">
        <title>The Agave Microbiome: Exploring the role of microbial communities in plant adaptations to desert environments.</title>
        <authorList>
            <person name="Partida-Martinez L.P."/>
        </authorList>
    </citation>
    <scope>NUCLEOTIDE SEQUENCE [LARGE SCALE GENOMIC DNA]</scope>
    <source>
        <strain evidence="1 2">AT2.17</strain>
    </source>
</reference>